<feature type="transmembrane region" description="Helical" evidence="6">
    <location>
        <begin position="148"/>
        <end position="170"/>
    </location>
</feature>
<dbReference type="Proteomes" id="UP000315010">
    <property type="component" value="Unassembled WGS sequence"/>
</dbReference>
<feature type="transmembrane region" description="Helical" evidence="6">
    <location>
        <begin position="222"/>
        <end position="247"/>
    </location>
</feature>
<keyword evidence="4 6" id="KW-0472">Membrane</keyword>
<name>A0A5C5Z4V8_9BACT</name>
<keyword evidence="9" id="KW-1185">Reference proteome</keyword>
<evidence type="ECO:0000256" key="1">
    <source>
        <dbReference type="ARBA" id="ARBA00004141"/>
    </source>
</evidence>
<evidence type="ECO:0000256" key="5">
    <source>
        <dbReference type="SAM" id="MobiDB-lite"/>
    </source>
</evidence>
<comment type="caution">
    <text evidence="8">The sequence shown here is derived from an EMBL/GenBank/DDBJ whole genome shotgun (WGS) entry which is preliminary data.</text>
</comment>
<keyword evidence="3 6" id="KW-1133">Transmembrane helix</keyword>
<proteinExistence type="predicted"/>
<reference evidence="8 9" key="1">
    <citation type="submission" date="2019-02" db="EMBL/GenBank/DDBJ databases">
        <title>Deep-cultivation of Planctomycetes and their phenomic and genomic characterization uncovers novel biology.</title>
        <authorList>
            <person name="Wiegand S."/>
            <person name="Jogler M."/>
            <person name="Boedeker C."/>
            <person name="Pinto D."/>
            <person name="Vollmers J."/>
            <person name="Rivas-Marin E."/>
            <person name="Kohn T."/>
            <person name="Peeters S.H."/>
            <person name="Heuer A."/>
            <person name="Rast P."/>
            <person name="Oberbeckmann S."/>
            <person name="Bunk B."/>
            <person name="Jeske O."/>
            <person name="Meyerdierks A."/>
            <person name="Storesund J.E."/>
            <person name="Kallscheuer N."/>
            <person name="Luecker S."/>
            <person name="Lage O.M."/>
            <person name="Pohl T."/>
            <person name="Merkel B.J."/>
            <person name="Hornburger P."/>
            <person name="Mueller R.-W."/>
            <person name="Bruemmer F."/>
            <person name="Labrenz M."/>
            <person name="Spormann A.M."/>
            <person name="Op Den Camp H."/>
            <person name="Overmann J."/>
            <person name="Amann R."/>
            <person name="Jetten M.S.M."/>
            <person name="Mascher T."/>
            <person name="Medema M.H."/>
            <person name="Devos D.P."/>
            <person name="Kaster A.-K."/>
            <person name="Ovreas L."/>
            <person name="Rohde M."/>
            <person name="Galperin M.Y."/>
            <person name="Jogler C."/>
        </authorList>
    </citation>
    <scope>NUCLEOTIDE SEQUENCE [LARGE SCALE GENOMIC DNA]</scope>
    <source>
        <strain evidence="8 9">CA13</strain>
    </source>
</reference>
<keyword evidence="2 6" id="KW-0812">Transmembrane</keyword>
<evidence type="ECO:0000259" key="7">
    <source>
        <dbReference type="Pfam" id="PF04893"/>
    </source>
</evidence>
<protein>
    <submittedName>
        <fullName evidence="8">Yip1 domain protein</fullName>
    </submittedName>
</protein>
<evidence type="ECO:0000256" key="2">
    <source>
        <dbReference type="ARBA" id="ARBA00022692"/>
    </source>
</evidence>
<evidence type="ECO:0000256" key="6">
    <source>
        <dbReference type="SAM" id="Phobius"/>
    </source>
</evidence>
<evidence type="ECO:0000313" key="9">
    <source>
        <dbReference type="Proteomes" id="UP000315010"/>
    </source>
</evidence>
<organism evidence="8 9">
    <name type="scientific">Novipirellula herctigrandis</name>
    <dbReference type="NCBI Taxonomy" id="2527986"/>
    <lineage>
        <taxon>Bacteria</taxon>
        <taxon>Pseudomonadati</taxon>
        <taxon>Planctomycetota</taxon>
        <taxon>Planctomycetia</taxon>
        <taxon>Pirellulales</taxon>
        <taxon>Pirellulaceae</taxon>
        <taxon>Novipirellula</taxon>
    </lineage>
</organism>
<feature type="compositionally biased region" description="Basic and acidic residues" evidence="5">
    <location>
        <begin position="1"/>
        <end position="14"/>
    </location>
</feature>
<evidence type="ECO:0000313" key="8">
    <source>
        <dbReference type="EMBL" id="TWT82245.1"/>
    </source>
</evidence>
<evidence type="ECO:0000256" key="4">
    <source>
        <dbReference type="ARBA" id="ARBA00023136"/>
    </source>
</evidence>
<dbReference type="EMBL" id="SJPJ01000001">
    <property type="protein sequence ID" value="TWT82245.1"/>
    <property type="molecule type" value="Genomic_DNA"/>
</dbReference>
<dbReference type="RefSeq" id="WP_419194483.1">
    <property type="nucleotide sequence ID" value="NZ_SJPJ01000001.1"/>
</dbReference>
<feature type="transmembrane region" description="Helical" evidence="6">
    <location>
        <begin position="182"/>
        <end position="202"/>
    </location>
</feature>
<feature type="transmembrane region" description="Helical" evidence="6">
    <location>
        <begin position="100"/>
        <end position="128"/>
    </location>
</feature>
<accession>A0A5C5Z4V8</accession>
<comment type="subcellular location">
    <subcellularLocation>
        <location evidence="1">Membrane</location>
        <topology evidence="1">Multi-pass membrane protein</topology>
    </subcellularLocation>
</comment>
<evidence type="ECO:0000256" key="3">
    <source>
        <dbReference type="ARBA" id="ARBA00022989"/>
    </source>
</evidence>
<feature type="domain" description="Yip1" evidence="7">
    <location>
        <begin position="54"/>
        <end position="239"/>
    </location>
</feature>
<dbReference type="GO" id="GO:0016020">
    <property type="term" value="C:membrane"/>
    <property type="evidence" value="ECO:0007669"/>
    <property type="project" value="UniProtKB-SubCell"/>
</dbReference>
<dbReference type="AlphaFoldDB" id="A0A5C5Z4V8"/>
<dbReference type="Pfam" id="PF04893">
    <property type="entry name" value="Yip1"/>
    <property type="match status" value="1"/>
</dbReference>
<sequence length="248" mass="26708">MNPYDDNRRDDRGDIGNAPSRATMNPYQSSVEINAPVVSDQTVPYETDLNPWLSIWTRPRATIRSIVETNVTDSVLLLSALYGITRTLSRASSKSLGDQMGLTSILLIALIVGPIGGLITIYLSALIIGFTARMLGGTATTEEMRAALAWGFLPATATLVLWPPAIMILGHEMFTSAMNMNNPLAAVTMLGVGLTMIVLAIWSMFTSCKTIGEVNRFSAWRALGACFLAFFIVLIPILILVAGVVAIA</sequence>
<gene>
    <name evidence="8" type="ORF">CA13_37070</name>
</gene>
<feature type="region of interest" description="Disordered" evidence="5">
    <location>
        <begin position="1"/>
        <end position="24"/>
    </location>
</feature>
<dbReference type="InterPro" id="IPR006977">
    <property type="entry name" value="Yip1_dom"/>
</dbReference>